<name>A0ACC2LBR6_PERAE</name>
<dbReference type="Proteomes" id="UP001234297">
    <property type="component" value="Chromosome 7"/>
</dbReference>
<gene>
    <name evidence="1" type="ORF">MRB53_024232</name>
</gene>
<dbReference type="EMBL" id="CM056815">
    <property type="protein sequence ID" value="KAJ8630909.1"/>
    <property type="molecule type" value="Genomic_DNA"/>
</dbReference>
<organism evidence="1 2">
    <name type="scientific">Persea americana</name>
    <name type="common">Avocado</name>
    <dbReference type="NCBI Taxonomy" id="3435"/>
    <lineage>
        <taxon>Eukaryota</taxon>
        <taxon>Viridiplantae</taxon>
        <taxon>Streptophyta</taxon>
        <taxon>Embryophyta</taxon>
        <taxon>Tracheophyta</taxon>
        <taxon>Spermatophyta</taxon>
        <taxon>Magnoliopsida</taxon>
        <taxon>Magnoliidae</taxon>
        <taxon>Laurales</taxon>
        <taxon>Lauraceae</taxon>
        <taxon>Persea</taxon>
    </lineage>
</organism>
<accession>A0ACC2LBR6</accession>
<sequence length="164" mass="18530">MVDNSEVSSNLQPTITVEGLTEMIATMRTSTEMMTTMRTTLLELQNEVAIIKQQLSTPVVQPQNGTNAVATPTMSTLRLRCSTFDGTDPEIWINEVVSFMNSHRVPREQWVIVATFYLEKEAKKMVQLAPDSDEFHHMAIFYRESACPLWTDNIQSSFIAIDAP</sequence>
<protein>
    <submittedName>
        <fullName evidence="1">Uncharacterized protein</fullName>
    </submittedName>
</protein>
<evidence type="ECO:0000313" key="2">
    <source>
        <dbReference type="Proteomes" id="UP001234297"/>
    </source>
</evidence>
<reference evidence="1 2" key="1">
    <citation type="journal article" date="2022" name="Hortic Res">
        <title>A haplotype resolved chromosomal level avocado genome allows analysis of novel avocado genes.</title>
        <authorList>
            <person name="Nath O."/>
            <person name="Fletcher S.J."/>
            <person name="Hayward A."/>
            <person name="Shaw L.M."/>
            <person name="Masouleh A.K."/>
            <person name="Furtado A."/>
            <person name="Henry R.J."/>
            <person name="Mitter N."/>
        </authorList>
    </citation>
    <scope>NUCLEOTIDE SEQUENCE [LARGE SCALE GENOMIC DNA]</scope>
    <source>
        <strain evidence="2">cv. Hass</strain>
    </source>
</reference>
<comment type="caution">
    <text evidence="1">The sequence shown here is derived from an EMBL/GenBank/DDBJ whole genome shotgun (WGS) entry which is preliminary data.</text>
</comment>
<evidence type="ECO:0000313" key="1">
    <source>
        <dbReference type="EMBL" id="KAJ8630909.1"/>
    </source>
</evidence>
<proteinExistence type="predicted"/>
<keyword evidence="2" id="KW-1185">Reference proteome</keyword>